<dbReference type="KEGG" id="oxy:HCG48_01660"/>
<reference evidence="3 4" key="1">
    <citation type="submission" date="2020-04" db="EMBL/GenBank/DDBJ databases">
        <authorList>
            <person name="Basu S."/>
            <person name="Maruthanayagam V."/>
            <person name="Chakraborty S."/>
            <person name="Pramanik A."/>
            <person name="Mukherjee J."/>
            <person name="Brink B."/>
        </authorList>
    </citation>
    <scope>NUCLEOTIDE SEQUENCE [LARGE SCALE GENOMIC DNA]</scope>
    <source>
        <strain evidence="3 4">AP17</strain>
    </source>
</reference>
<dbReference type="Proteomes" id="UP000500857">
    <property type="component" value="Chromosome"/>
</dbReference>
<dbReference type="RefSeq" id="WP_168567608.1">
    <property type="nucleotide sequence ID" value="NZ_CP051167.1"/>
</dbReference>
<sequence>MVDSSLKFYNSPAIAPLNTEGIPLTNEDFFDLSDDPENPDNIQLNLDQIAAFVGGLRAFSGNDTVRGADSAEIMNGNAGLDRLFGGGGNDLLRGGRDGDEVFGELGNDVLNGNRGDDIVVGGEGNDIVRGGQDFDLLVGEAGNDVLIGDFGQDALVGGGDRDLFVLRTDTTDLNPFGTDIIIDFDPTQDTIGLTGGISAENLRFQAISVNLSSEIASLDPELLQKLLTVAGVSQAQLDPNGDGVLEGTLIQSLDSGTFLGAVLNTTADALTGHFAAVDENILLQG</sequence>
<dbReference type="Pfam" id="PF00353">
    <property type="entry name" value="HemolysinCabind"/>
    <property type="match status" value="2"/>
</dbReference>
<dbReference type="InterPro" id="IPR001343">
    <property type="entry name" value="Hemolysn_Ca-bd"/>
</dbReference>
<dbReference type="InterPro" id="IPR050557">
    <property type="entry name" value="RTX_toxin/Mannuronan_C5-epim"/>
</dbReference>
<dbReference type="GO" id="GO:0005509">
    <property type="term" value="F:calcium ion binding"/>
    <property type="evidence" value="ECO:0007669"/>
    <property type="project" value="InterPro"/>
</dbReference>
<organism evidence="3 4">
    <name type="scientific">Oxynema aestuarii AP17</name>
    <dbReference type="NCBI Taxonomy" id="2064643"/>
    <lineage>
        <taxon>Bacteria</taxon>
        <taxon>Bacillati</taxon>
        <taxon>Cyanobacteriota</taxon>
        <taxon>Cyanophyceae</taxon>
        <taxon>Oscillatoriophycideae</taxon>
        <taxon>Oscillatoriales</taxon>
        <taxon>Oscillatoriaceae</taxon>
        <taxon>Oxynema</taxon>
        <taxon>Oxynema aestuarii</taxon>
    </lineage>
</organism>
<dbReference type="InterPro" id="IPR011049">
    <property type="entry name" value="Serralysin-like_metalloprot_C"/>
</dbReference>
<keyword evidence="4" id="KW-1185">Reference proteome</keyword>
<evidence type="ECO:0000256" key="1">
    <source>
        <dbReference type="ARBA" id="ARBA00004613"/>
    </source>
</evidence>
<comment type="subcellular location">
    <subcellularLocation>
        <location evidence="1">Secreted</location>
    </subcellularLocation>
</comment>
<dbReference type="PANTHER" id="PTHR38340:SF1">
    <property type="entry name" value="S-LAYER PROTEIN"/>
    <property type="match status" value="1"/>
</dbReference>
<evidence type="ECO:0000313" key="3">
    <source>
        <dbReference type="EMBL" id="QIZ69451.1"/>
    </source>
</evidence>
<name>A0A6H1TSD1_9CYAN</name>
<accession>A0A6H1TSD1</accession>
<dbReference type="SUPFAM" id="SSF51120">
    <property type="entry name" value="beta-Roll"/>
    <property type="match status" value="1"/>
</dbReference>
<dbReference type="PRINTS" id="PR00313">
    <property type="entry name" value="CABNDNGRPT"/>
</dbReference>
<keyword evidence="2" id="KW-0964">Secreted</keyword>
<protein>
    <submittedName>
        <fullName evidence="3">Calcium-binding protein</fullName>
    </submittedName>
</protein>
<dbReference type="AlphaFoldDB" id="A0A6H1TSD1"/>
<gene>
    <name evidence="3" type="ORF">HCG48_01660</name>
</gene>
<dbReference type="Gene3D" id="2.150.10.10">
    <property type="entry name" value="Serralysin-like metalloprotease, C-terminal"/>
    <property type="match status" value="2"/>
</dbReference>
<evidence type="ECO:0000313" key="4">
    <source>
        <dbReference type="Proteomes" id="UP000500857"/>
    </source>
</evidence>
<proteinExistence type="predicted"/>
<dbReference type="GO" id="GO:0005576">
    <property type="term" value="C:extracellular region"/>
    <property type="evidence" value="ECO:0007669"/>
    <property type="project" value="UniProtKB-SubCell"/>
</dbReference>
<evidence type="ECO:0000256" key="2">
    <source>
        <dbReference type="ARBA" id="ARBA00022525"/>
    </source>
</evidence>
<dbReference type="EMBL" id="CP051167">
    <property type="protein sequence ID" value="QIZ69451.1"/>
    <property type="molecule type" value="Genomic_DNA"/>
</dbReference>
<dbReference type="PANTHER" id="PTHR38340">
    <property type="entry name" value="S-LAYER PROTEIN"/>
    <property type="match status" value="1"/>
</dbReference>